<sequence>MLCLAITASLASFSTGLWASEPPFSATADTVFDIILDDDPSTFVCLAYEGRGTRQMWDKRQDDEFDLDTFVFSAHFSDMPPFEIVLNPEFETEVAARAEADRYGNRLGQIPLAFRHGIRRLGIHKGDEGFHAGSGKMFVYQDMATRRIGQKRLAESLLHESIHATLDNAYSLSPGWVAAQRQDDAFMTRYAQSRPDREDLAETALFAYALLRHPGRIPPVDSRDILARVPARIAVIRTILDTPPNVPSAPPVPEGCR</sequence>
<keyword evidence="3" id="KW-1185">Reference proteome</keyword>
<evidence type="ECO:0000256" key="1">
    <source>
        <dbReference type="SAM" id="SignalP"/>
    </source>
</evidence>
<evidence type="ECO:0000313" key="3">
    <source>
        <dbReference type="Proteomes" id="UP000619079"/>
    </source>
</evidence>
<dbReference type="Proteomes" id="UP000619079">
    <property type="component" value="Unassembled WGS sequence"/>
</dbReference>
<comment type="caution">
    <text evidence="2">The sequence shown here is derived from an EMBL/GenBank/DDBJ whole genome shotgun (WGS) entry which is preliminary data.</text>
</comment>
<evidence type="ECO:0000313" key="2">
    <source>
        <dbReference type="EMBL" id="MBJ6370523.1"/>
    </source>
</evidence>
<keyword evidence="1" id="KW-0732">Signal</keyword>
<gene>
    <name evidence="2" type="ORF">JF290_03190</name>
</gene>
<dbReference type="EMBL" id="JAELVR010000002">
    <property type="protein sequence ID" value="MBJ6370523.1"/>
    <property type="molecule type" value="Genomic_DNA"/>
</dbReference>
<proteinExistence type="predicted"/>
<feature type="chain" id="PRO_5035221066" evidence="1">
    <location>
        <begin position="20"/>
        <end position="257"/>
    </location>
</feature>
<dbReference type="AlphaFoldDB" id="A0A8J7J7J3"/>
<feature type="signal peptide" evidence="1">
    <location>
        <begin position="1"/>
        <end position="19"/>
    </location>
</feature>
<organism evidence="2 3">
    <name type="scientific">Sedimentitalea arenosa</name>
    <dbReference type="NCBI Taxonomy" id="2798803"/>
    <lineage>
        <taxon>Bacteria</taxon>
        <taxon>Pseudomonadati</taxon>
        <taxon>Pseudomonadota</taxon>
        <taxon>Alphaproteobacteria</taxon>
        <taxon>Rhodobacterales</taxon>
        <taxon>Paracoccaceae</taxon>
        <taxon>Sedimentitalea</taxon>
    </lineage>
</organism>
<accession>A0A8J7J7J3</accession>
<protein>
    <submittedName>
        <fullName evidence="2">Uncharacterized protein</fullName>
    </submittedName>
</protein>
<name>A0A8J7J7J3_9RHOB</name>
<reference evidence="2" key="1">
    <citation type="submission" date="2020-12" db="EMBL/GenBank/DDBJ databases">
        <title>Sedimentitalea sp. nov., isolated from sand in Incheon.</title>
        <authorList>
            <person name="Kim W."/>
        </authorList>
    </citation>
    <scope>NUCLEOTIDE SEQUENCE</scope>
    <source>
        <strain evidence="2">CAU 1593</strain>
    </source>
</reference>